<dbReference type="EMBL" id="CM039434">
    <property type="protein sequence ID" value="KAI4324298.1"/>
    <property type="molecule type" value="Genomic_DNA"/>
</dbReference>
<comment type="caution">
    <text evidence="1">The sequence shown here is derived from an EMBL/GenBank/DDBJ whole genome shotgun (WGS) entry which is preliminary data.</text>
</comment>
<organism evidence="1 2">
    <name type="scientific">Bauhinia variegata</name>
    <name type="common">Purple orchid tree</name>
    <name type="synonym">Phanera variegata</name>
    <dbReference type="NCBI Taxonomy" id="167791"/>
    <lineage>
        <taxon>Eukaryota</taxon>
        <taxon>Viridiplantae</taxon>
        <taxon>Streptophyta</taxon>
        <taxon>Embryophyta</taxon>
        <taxon>Tracheophyta</taxon>
        <taxon>Spermatophyta</taxon>
        <taxon>Magnoliopsida</taxon>
        <taxon>eudicotyledons</taxon>
        <taxon>Gunneridae</taxon>
        <taxon>Pentapetalae</taxon>
        <taxon>rosids</taxon>
        <taxon>fabids</taxon>
        <taxon>Fabales</taxon>
        <taxon>Fabaceae</taxon>
        <taxon>Cercidoideae</taxon>
        <taxon>Cercideae</taxon>
        <taxon>Bauhiniinae</taxon>
        <taxon>Bauhinia</taxon>
    </lineage>
</organism>
<name>A0ACB9MJG0_BAUVA</name>
<gene>
    <name evidence="1" type="ORF">L6164_023850</name>
</gene>
<reference evidence="1 2" key="1">
    <citation type="journal article" date="2022" name="DNA Res.">
        <title>Chromosomal-level genome assembly of the orchid tree Bauhinia variegata (Leguminosae; Cercidoideae) supports the allotetraploid origin hypothesis of Bauhinia.</title>
        <authorList>
            <person name="Zhong Y."/>
            <person name="Chen Y."/>
            <person name="Zheng D."/>
            <person name="Pang J."/>
            <person name="Liu Y."/>
            <person name="Luo S."/>
            <person name="Meng S."/>
            <person name="Qian L."/>
            <person name="Wei D."/>
            <person name="Dai S."/>
            <person name="Zhou R."/>
        </authorList>
    </citation>
    <scope>NUCLEOTIDE SEQUENCE [LARGE SCALE GENOMIC DNA]</scope>
    <source>
        <strain evidence="1">BV-YZ2020</strain>
    </source>
</reference>
<proteinExistence type="predicted"/>
<dbReference type="Proteomes" id="UP000828941">
    <property type="component" value="Chromosome 9"/>
</dbReference>
<protein>
    <submittedName>
        <fullName evidence="1">Uncharacterized protein</fullName>
    </submittedName>
</protein>
<evidence type="ECO:0000313" key="1">
    <source>
        <dbReference type="EMBL" id="KAI4324298.1"/>
    </source>
</evidence>
<accession>A0ACB9MJG0</accession>
<keyword evidence="2" id="KW-1185">Reference proteome</keyword>
<evidence type="ECO:0000313" key="2">
    <source>
        <dbReference type="Proteomes" id="UP000828941"/>
    </source>
</evidence>
<sequence>MRASSLLAQCLPGLVAQDHGSQRISSVSEKDVHLSSPAVEILPSKAFHPYKYSGESVDFQGVHVFKGRISVADTIGLSGSEMISSKPEGYLKSWDSSIDLVSVLKHDIRDGQLSFRGKRVLELSCNYGVSGIFACLKGASMVHFQDQNAETIRCTTIPNVLANLEQARDRQSQQPESPLTPSRQTLAPSVHFYAGEWEELPSVLSVVKNDGCEVTPGMSLSFSEEDLMDACSSQDGSIMGQESSLRRSRKLSGSRAWERASEADQGEGGYDVILMTETPYSVTSLKKLYALIKKCLRPPYGVVYLATKKNYVGFHNAARQLRSLVDEEGIFGAHLVKDFTDRDIWKFFYK</sequence>